<dbReference type="GO" id="GO:0051301">
    <property type="term" value="P:cell division"/>
    <property type="evidence" value="ECO:0007669"/>
    <property type="project" value="UniProtKB-KW"/>
</dbReference>
<evidence type="ECO:0000256" key="1">
    <source>
        <dbReference type="ARBA" id="ARBA00004123"/>
    </source>
</evidence>
<feature type="coiled-coil region" evidence="9">
    <location>
        <begin position="331"/>
        <end position="369"/>
    </location>
</feature>
<evidence type="ECO:0000313" key="11">
    <source>
        <dbReference type="Proteomes" id="UP000509704"/>
    </source>
</evidence>
<comment type="similarity">
    <text evidence="2">Belongs to the MAD1 family.</text>
</comment>
<dbReference type="Proteomes" id="UP000509704">
    <property type="component" value="Chromosome 8"/>
</dbReference>
<keyword evidence="11" id="KW-1185">Reference proteome</keyword>
<dbReference type="PANTHER" id="PTHR23168">
    <property type="entry name" value="MITOTIC SPINDLE ASSEMBLY CHECKPOINT PROTEIN MAD1 MITOTIC ARREST DEFICIENT-LIKE PROTEIN 1"/>
    <property type="match status" value="1"/>
</dbReference>
<evidence type="ECO:0000256" key="7">
    <source>
        <dbReference type="ARBA" id="ARBA00023306"/>
    </source>
</evidence>
<feature type="coiled-coil region" evidence="9">
    <location>
        <begin position="225"/>
        <end position="279"/>
    </location>
</feature>
<evidence type="ECO:0000256" key="8">
    <source>
        <dbReference type="ARBA" id="ARBA00032890"/>
    </source>
</evidence>
<dbReference type="Gene3D" id="3.30.457.60">
    <property type="match status" value="1"/>
</dbReference>
<dbReference type="RefSeq" id="XP_037146799.1">
    <property type="nucleotide sequence ID" value="XM_037290904.1"/>
</dbReference>
<proteinExistence type="inferred from homology"/>
<feature type="coiled-coil region" evidence="9">
    <location>
        <begin position="139"/>
        <end position="180"/>
    </location>
</feature>
<protein>
    <recommendedName>
        <fullName evidence="3">Spindle assembly checkpoint component MAD1</fullName>
    </recommendedName>
    <alternativeName>
        <fullName evidence="8">Mitotic arrest deficient protein 1</fullName>
    </alternativeName>
</protein>
<gene>
    <name evidence="10" type="ORF">HG535_0H04010</name>
</gene>
<dbReference type="InterPro" id="IPR008672">
    <property type="entry name" value="Mad1"/>
</dbReference>
<dbReference type="OrthoDB" id="331602at2759"/>
<organism evidence="10 11">
    <name type="scientific">Zygotorulaspora mrakii</name>
    <name type="common">Zygosaccharomyces mrakii</name>
    <dbReference type="NCBI Taxonomy" id="42260"/>
    <lineage>
        <taxon>Eukaryota</taxon>
        <taxon>Fungi</taxon>
        <taxon>Dikarya</taxon>
        <taxon>Ascomycota</taxon>
        <taxon>Saccharomycotina</taxon>
        <taxon>Saccharomycetes</taxon>
        <taxon>Saccharomycetales</taxon>
        <taxon>Saccharomycetaceae</taxon>
        <taxon>Zygotorulaspora</taxon>
    </lineage>
</organism>
<name>A0A7H9B9U0_ZYGMR</name>
<dbReference type="GO" id="GO:0007094">
    <property type="term" value="P:mitotic spindle assembly checkpoint signaling"/>
    <property type="evidence" value="ECO:0007669"/>
    <property type="project" value="InterPro"/>
</dbReference>
<sequence length="666" mass="78155">MTSSGGSSPFLESPLVASSKGIASQTGGCKDAERRLISLQYKINTLQNDFEIERLRMQQQNNLIDKKYRDTVDELEKALNDTKYLYETNSKLEKELREMTDKMGTLSSKKNVQIETLSSKLHALEYQSVDSQTALDSKLSKAEKLIDNYKLELERSKNLLNEYEDKMSRQTNDLRKFQKTIGEKDDEIATLRASRVVMAHHNYSTEELKELTVTNKMLHDQLKYTKELEQKNLQQANELKKLRLNNESQQFWKSENDKLQNKLQQTSVLEKQLEDCQLENLNLKSQIASWEIYSSETDRPEDIIRDWKLAKEEIVVLTDENKMLHLNLSNLKILNDEMALERNQILDLNRSYEASIINLKRLNHEFEQQKQLSFEECKLLRRQLDELSSFNEEAGLQNGEGKELKKYETIVDQYKSHTDDLTEELRKLNEQMQSQEPSLKRKKLSDQTGVNYSQKLNELQLHNVNLLREVQKYQSIEKMLEEKVQKLTEIKEKKIRILQLRDNPLLKDQFIKRKQLQLLKEENNSLLQEIKLGKNSETDYIPLAVYNTLTFESKQREDELFKAGKKLIRLKEIFNKKSLEFIEVVNSLLGFKLEFQQEGKVKIYSCFKPDKYLIANLIDNTFKSNLDSDIDDWDQLLNLWVEERGQIPCFLATITLRLWKSSSSAS</sequence>
<evidence type="ECO:0000256" key="3">
    <source>
        <dbReference type="ARBA" id="ARBA00022019"/>
    </source>
</evidence>
<comment type="subcellular location">
    <subcellularLocation>
        <location evidence="1">Nucleus</location>
    </subcellularLocation>
</comment>
<accession>A0A7H9B9U0</accession>
<keyword evidence="4" id="KW-0132">Cell division</keyword>
<dbReference type="GO" id="GO:0000776">
    <property type="term" value="C:kinetochore"/>
    <property type="evidence" value="ECO:0007669"/>
    <property type="project" value="TreeGrafter"/>
</dbReference>
<dbReference type="PANTHER" id="PTHR23168:SF0">
    <property type="entry name" value="MITOTIC SPINDLE ASSEMBLY CHECKPOINT PROTEIN MAD1"/>
    <property type="match status" value="1"/>
</dbReference>
<feature type="coiled-coil region" evidence="9">
    <location>
        <begin position="456"/>
        <end position="536"/>
    </location>
</feature>
<evidence type="ECO:0000256" key="4">
    <source>
        <dbReference type="ARBA" id="ARBA00022618"/>
    </source>
</evidence>
<dbReference type="GeneID" id="59238877"/>
<feature type="coiled-coil region" evidence="9">
    <location>
        <begin position="404"/>
        <end position="431"/>
    </location>
</feature>
<keyword evidence="7" id="KW-0131">Cell cycle</keyword>
<dbReference type="Pfam" id="PF05557">
    <property type="entry name" value="MAD"/>
    <property type="match status" value="1"/>
</dbReference>
<evidence type="ECO:0000256" key="5">
    <source>
        <dbReference type="ARBA" id="ARBA00022776"/>
    </source>
</evidence>
<dbReference type="EMBL" id="CP058611">
    <property type="protein sequence ID" value="QLG75074.1"/>
    <property type="molecule type" value="Genomic_DNA"/>
</dbReference>
<dbReference type="KEGG" id="zmk:HG535_0H04010"/>
<evidence type="ECO:0000313" key="10">
    <source>
        <dbReference type="EMBL" id="QLG75074.1"/>
    </source>
</evidence>
<dbReference type="GO" id="GO:0072686">
    <property type="term" value="C:mitotic spindle"/>
    <property type="evidence" value="ECO:0007669"/>
    <property type="project" value="TreeGrafter"/>
</dbReference>
<dbReference type="GO" id="GO:0005635">
    <property type="term" value="C:nuclear envelope"/>
    <property type="evidence" value="ECO:0007669"/>
    <property type="project" value="TreeGrafter"/>
</dbReference>
<evidence type="ECO:0000256" key="6">
    <source>
        <dbReference type="ARBA" id="ARBA00023242"/>
    </source>
</evidence>
<evidence type="ECO:0000256" key="9">
    <source>
        <dbReference type="SAM" id="Coils"/>
    </source>
</evidence>
<evidence type="ECO:0000256" key="2">
    <source>
        <dbReference type="ARBA" id="ARBA00008029"/>
    </source>
</evidence>
<keyword evidence="9" id="KW-0175">Coiled coil</keyword>
<keyword evidence="5" id="KW-0498">Mitosis</keyword>
<dbReference type="GO" id="GO:0051315">
    <property type="term" value="P:attachment of mitotic spindle microtubules to kinetochore"/>
    <property type="evidence" value="ECO:0007669"/>
    <property type="project" value="TreeGrafter"/>
</dbReference>
<reference evidence="10 11" key="1">
    <citation type="submission" date="2020-07" db="EMBL/GenBank/DDBJ databases">
        <title>The yeast mating-type switching endonuclease HO is a domesticated member of an unorthodox homing genetic element family.</title>
        <authorList>
            <person name="Coughlan A.Y."/>
            <person name="Lombardi L."/>
            <person name="Braun-Galleani S."/>
            <person name="Martos A.R."/>
            <person name="Galeote V."/>
            <person name="Bigey F."/>
            <person name="Dequin S."/>
            <person name="Byrne K.P."/>
            <person name="Wolfe K.H."/>
        </authorList>
    </citation>
    <scope>NUCLEOTIDE SEQUENCE [LARGE SCALE GENOMIC DNA]</scope>
    <source>
        <strain evidence="10 11">NRRL Y-6702</strain>
    </source>
</reference>
<keyword evidence="6" id="KW-0539">Nucleus</keyword>
<dbReference type="AlphaFoldDB" id="A0A7H9B9U0"/>